<feature type="signal peptide" evidence="1">
    <location>
        <begin position="1"/>
        <end position="25"/>
    </location>
</feature>
<sequence>MASRRAFLAGLGAMALPGPVQPAWAQPAPVAIGAIRWDAWYAPGSVPTMAVERALTPAPWRHRAPFFAEVPADGGPIRMPPPDQAVMDRQIALAASAGIDFWAFVSYPAASSMSEGFRLYRASAARHRVKFALLCEAVRWGSRDAPGEALATHPALLADADCQRVGGRPLYFLGFLSDDLITQAWGGIAGLRAAVDGFRQRARQAGAGDPFIVLMTPVPDQAWRWVPLLGLDGVSAYAWQAGARAAPYAALAQTAERGWAAQAALGIPVVPTAMTGWDRRPRVQNPVPWEGWQRPGEAMDRHYAAPTPEELAAHLRRAIAFAGSQAPRTALIYAWNENDEGGWLEPTHPFDDARLRALRGAACRPLPSDRCVRLPAS</sequence>
<dbReference type="Proteomes" id="UP000475385">
    <property type="component" value="Unassembled WGS sequence"/>
</dbReference>
<dbReference type="InterPro" id="IPR006311">
    <property type="entry name" value="TAT_signal"/>
</dbReference>
<evidence type="ECO:0000313" key="3">
    <source>
        <dbReference type="Proteomes" id="UP000475385"/>
    </source>
</evidence>
<keyword evidence="1" id="KW-0732">Signal</keyword>
<dbReference type="Gene3D" id="3.20.20.80">
    <property type="entry name" value="Glycosidases"/>
    <property type="match status" value="1"/>
</dbReference>
<evidence type="ECO:0000313" key="2">
    <source>
        <dbReference type="EMBL" id="NGM23579.1"/>
    </source>
</evidence>
<gene>
    <name evidence="2" type="ORF">G3576_26435</name>
</gene>
<evidence type="ECO:0000256" key="1">
    <source>
        <dbReference type="SAM" id="SignalP"/>
    </source>
</evidence>
<keyword evidence="3" id="KW-1185">Reference proteome</keyword>
<dbReference type="RefSeq" id="WP_164697497.1">
    <property type="nucleotide sequence ID" value="NZ_JAAIKB010000016.1"/>
</dbReference>
<proteinExistence type="predicted"/>
<dbReference type="EMBL" id="JAAIKB010000016">
    <property type="protein sequence ID" value="NGM23579.1"/>
    <property type="molecule type" value="Genomic_DNA"/>
</dbReference>
<feature type="chain" id="PRO_5026676397" evidence="1">
    <location>
        <begin position="26"/>
        <end position="377"/>
    </location>
</feature>
<dbReference type="AlphaFoldDB" id="A0A6M1LU90"/>
<protein>
    <submittedName>
        <fullName evidence="2">Uncharacterized protein</fullName>
    </submittedName>
</protein>
<comment type="caution">
    <text evidence="2">The sequence shown here is derived from an EMBL/GenBank/DDBJ whole genome shotgun (WGS) entry which is preliminary data.</text>
</comment>
<organism evidence="2 3">
    <name type="scientific">Falsiroseomonas algicola</name>
    <dbReference type="NCBI Taxonomy" id="2716930"/>
    <lineage>
        <taxon>Bacteria</taxon>
        <taxon>Pseudomonadati</taxon>
        <taxon>Pseudomonadota</taxon>
        <taxon>Alphaproteobacteria</taxon>
        <taxon>Acetobacterales</taxon>
        <taxon>Roseomonadaceae</taxon>
        <taxon>Falsiroseomonas</taxon>
    </lineage>
</organism>
<name>A0A6M1LU90_9PROT</name>
<dbReference type="PROSITE" id="PS51318">
    <property type="entry name" value="TAT"/>
    <property type="match status" value="1"/>
</dbReference>
<reference evidence="2 3" key="2">
    <citation type="submission" date="2020-03" db="EMBL/GenBank/DDBJ databases">
        <title>Roseomonas stagni sp. nov., isolated from pond water in Japan.</title>
        <authorList>
            <person name="Furuhata K."/>
            <person name="Miyamoto H."/>
            <person name="Goto K."/>
        </authorList>
    </citation>
    <scope>NUCLEOTIDE SEQUENCE [LARGE SCALE GENOMIC DNA]</scope>
    <source>
        <strain evidence="2 3">PeD5</strain>
    </source>
</reference>
<reference evidence="2 3" key="1">
    <citation type="submission" date="2020-02" db="EMBL/GenBank/DDBJ databases">
        <authorList>
            <person name="Kim H.M."/>
            <person name="Jeon C.O."/>
        </authorList>
    </citation>
    <scope>NUCLEOTIDE SEQUENCE [LARGE SCALE GENOMIC DNA]</scope>
    <source>
        <strain evidence="2 3">PeD5</strain>
    </source>
</reference>
<accession>A0A6M1LU90</accession>